<name>A0A6S6PMA4_ACEAC</name>
<accession>A0A6S6PMA4</accession>
<sequence length="62" mass="7547">MYKTRLSYEWHNVLAYVDAQYYSRRSFDYVGDYKIAPYWMSDLEGSKNPYPSFCVMRNINEL</sequence>
<dbReference type="AlphaFoldDB" id="A0A6S6PMA4"/>
<organism evidence="1 2">
    <name type="scientific">Acetobacter aceti</name>
    <dbReference type="NCBI Taxonomy" id="435"/>
    <lineage>
        <taxon>Bacteria</taxon>
        <taxon>Pseudomonadati</taxon>
        <taxon>Pseudomonadota</taxon>
        <taxon>Alphaproteobacteria</taxon>
        <taxon>Acetobacterales</taxon>
        <taxon>Acetobacteraceae</taxon>
        <taxon>Acetobacter</taxon>
        <taxon>Acetobacter subgen. Acetobacter</taxon>
    </lineage>
</organism>
<dbReference type="Proteomes" id="UP000515220">
    <property type="component" value="Chromosome"/>
</dbReference>
<evidence type="ECO:0000313" key="2">
    <source>
        <dbReference type="Proteomes" id="UP000515220"/>
    </source>
</evidence>
<gene>
    <name evidence="1" type="ORF">AAJCM20276_09580</name>
</gene>
<proteinExistence type="predicted"/>
<dbReference type="EMBL" id="AP023326">
    <property type="protein sequence ID" value="BCI66334.1"/>
    <property type="molecule type" value="Genomic_DNA"/>
</dbReference>
<protein>
    <submittedName>
        <fullName evidence="1">Uncharacterized protein</fullName>
    </submittedName>
</protein>
<evidence type="ECO:0000313" key="1">
    <source>
        <dbReference type="EMBL" id="BCI66334.1"/>
    </source>
</evidence>
<reference evidence="1 2" key="1">
    <citation type="submission" date="2020-07" db="EMBL/GenBank/DDBJ databases">
        <title>Complete Genome Sequence of an acetic acid bacterium, Acetobacter aceti JCM20276.</title>
        <authorList>
            <person name="Hirose Y."/>
            <person name="Mihara H."/>
        </authorList>
    </citation>
    <scope>NUCLEOTIDE SEQUENCE [LARGE SCALE GENOMIC DNA]</scope>
    <source>
        <strain evidence="1 2">JCM20276</strain>
    </source>
</reference>